<dbReference type="AlphaFoldDB" id="A0A6M3XGR8"/>
<name>A0A6M3XGR8_9ZZZZ</name>
<sequence>MKKYIVSILLVLLFVYTTIAALSETAYDPTAIHDSVTTADIATSAVTTVEILDGTIIAADIATSAVTTIEILDGTILAGDIATSAVTTTEILNGTIIAEDLASNSVTTVKIADSNVTTAKITDETIVSADIYNGTIVAVDIATGAVTTIEILDGTILAADIATGAITTVKIADINDTNIANWNTSYDHSQTTTGNPHDINYVRIGLSLEQVIDWTAATQDFNTTGTLKAGAITGTGINLSGLTIASGGVQTVDVNSTGTVKSTGYKTGEYTGVADSNFLDKNGRNIVIKAGIITSIGG</sequence>
<accession>A0A6M3XGR8</accession>
<reference evidence="1" key="1">
    <citation type="submission" date="2020-03" db="EMBL/GenBank/DDBJ databases">
        <title>The deep terrestrial virosphere.</title>
        <authorList>
            <person name="Holmfeldt K."/>
            <person name="Nilsson E."/>
            <person name="Simone D."/>
            <person name="Lopez-Fernandez M."/>
            <person name="Wu X."/>
            <person name="de Brujin I."/>
            <person name="Lundin D."/>
            <person name="Andersson A."/>
            <person name="Bertilsson S."/>
            <person name="Dopson M."/>
        </authorList>
    </citation>
    <scope>NUCLEOTIDE SEQUENCE</scope>
    <source>
        <strain evidence="1">TM448B00894</strain>
    </source>
</reference>
<gene>
    <name evidence="1" type="ORF">TM448B00894_0008</name>
</gene>
<dbReference type="EMBL" id="MT144670">
    <property type="protein sequence ID" value="QJH97012.1"/>
    <property type="molecule type" value="Genomic_DNA"/>
</dbReference>
<organism evidence="1">
    <name type="scientific">viral metagenome</name>
    <dbReference type="NCBI Taxonomy" id="1070528"/>
    <lineage>
        <taxon>unclassified sequences</taxon>
        <taxon>metagenomes</taxon>
        <taxon>organismal metagenomes</taxon>
    </lineage>
</organism>
<protein>
    <submittedName>
        <fullName evidence="1">Putative tail protein</fullName>
    </submittedName>
</protein>
<evidence type="ECO:0000313" key="1">
    <source>
        <dbReference type="EMBL" id="QJH97012.1"/>
    </source>
</evidence>
<proteinExistence type="predicted"/>